<evidence type="ECO:0000313" key="1">
    <source>
        <dbReference type="EMBL" id="ANK05573.1"/>
    </source>
</evidence>
<name>A0A192CHC7_ECO25</name>
<protein>
    <submittedName>
        <fullName evidence="1">Putative cytosolic protein</fullName>
    </submittedName>
</protein>
<sequence length="46" mass="5322">MPDATLNASYQAYEFAHIFMFAPVRRPDKAFTPHPAKQRARCQNLN</sequence>
<organism evidence="1 2">
    <name type="scientific">Escherichia coli O25b:H4</name>
    <dbReference type="NCBI Taxonomy" id="941280"/>
    <lineage>
        <taxon>Bacteria</taxon>
        <taxon>Pseudomonadati</taxon>
        <taxon>Pseudomonadota</taxon>
        <taxon>Gammaproteobacteria</taxon>
        <taxon>Enterobacterales</taxon>
        <taxon>Enterobacteriaceae</taxon>
        <taxon>Escherichia</taxon>
    </lineage>
</organism>
<accession>A0A192CHC7</accession>
<dbReference type="EMBL" id="CP015085">
    <property type="protein sequence ID" value="ANK05573.1"/>
    <property type="molecule type" value="Genomic_DNA"/>
</dbReference>
<dbReference type="Proteomes" id="UP000183316">
    <property type="component" value="Chromosome"/>
</dbReference>
<reference evidence="1 2" key="1">
    <citation type="submission" date="2016-03" db="EMBL/GenBank/DDBJ databases">
        <title>Genome Sequence and Comparative Pathogenic Determinants of Uropathogenic Escherichia coli O25b:H4, a Clinical Isolate from Saudi Arabia.</title>
        <authorList>
            <person name="Alyamani E.A.J."/>
            <person name="Khiyami M.A."/>
            <person name="Booq R.Y."/>
            <person name="Bahwerth F.S."/>
            <person name="Vaisvil B."/>
            <person name="Schmitt D.P."/>
            <person name="Kapatral V."/>
        </authorList>
    </citation>
    <scope>NUCLEOTIDE SEQUENCE [LARGE SCALE GENOMIC DNA]</scope>
    <source>
        <strain evidence="1 2">O25b:H4</strain>
    </source>
</reference>
<evidence type="ECO:0000313" key="2">
    <source>
        <dbReference type="Proteomes" id="UP000183316"/>
    </source>
</evidence>
<proteinExistence type="predicted"/>
<dbReference type="AlphaFoldDB" id="A0A192CHC7"/>
<dbReference type="PATRIC" id="fig|941280.3.peg.4284"/>
<dbReference type="AntiFam" id="ANF00064">
    <property type="entry name" value="Unclear, Possibly translation of poorly localized IS Element IS621"/>
</dbReference>
<gene>
    <name evidence="1" type="ORF">WLH_04312</name>
</gene>